<comment type="caution">
    <text evidence="1">The sequence shown here is derived from an EMBL/GenBank/DDBJ whole genome shotgun (WGS) entry which is preliminary data.</text>
</comment>
<accession>A0ABW0PNL3</accession>
<keyword evidence="2" id="KW-1185">Reference proteome</keyword>
<name>A0ABW0PNL3_9BURK</name>
<proteinExistence type="predicted"/>
<gene>
    <name evidence="1" type="ORF">ACFPOU_13210</name>
</gene>
<evidence type="ECO:0000313" key="1">
    <source>
        <dbReference type="EMBL" id="MFC5512079.1"/>
    </source>
</evidence>
<evidence type="ECO:0008006" key="3">
    <source>
        <dbReference type="Google" id="ProtNLM"/>
    </source>
</evidence>
<organism evidence="1 2">
    <name type="scientific">Massilia jejuensis</name>
    <dbReference type="NCBI Taxonomy" id="648894"/>
    <lineage>
        <taxon>Bacteria</taxon>
        <taxon>Pseudomonadati</taxon>
        <taxon>Pseudomonadota</taxon>
        <taxon>Betaproteobacteria</taxon>
        <taxon>Burkholderiales</taxon>
        <taxon>Oxalobacteraceae</taxon>
        <taxon>Telluria group</taxon>
        <taxon>Massilia</taxon>
    </lineage>
</organism>
<evidence type="ECO:0000313" key="2">
    <source>
        <dbReference type="Proteomes" id="UP001596031"/>
    </source>
</evidence>
<dbReference type="RefSeq" id="WP_379721936.1">
    <property type="nucleotide sequence ID" value="NZ_JBHSMS010000040.1"/>
</dbReference>
<protein>
    <recommendedName>
        <fullName evidence="3">PAS domain-containing protein</fullName>
    </recommendedName>
</protein>
<dbReference type="Proteomes" id="UP001596031">
    <property type="component" value="Unassembled WGS sequence"/>
</dbReference>
<sequence>MPPASDWPEGLRAVVDLMLGSGFPMFAAWGRERRLVYNDACAALLGERHPAVFGQPLGQAFTGSWAVVKPVDMAELVRILQAAASAPRP</sequence>
<dbReference type="EMBL" id="JBHSMS010000040">
    <property type="protein sequence ID" value="MFC5512079.1"/>
    <property type="molecule type" value="Genomic_DNA"/>
</dbReference>
<reference evidence="2" key="1">
    <citation type="journal article" date="2019" name="Int. J. Syst. Evol. Microbiol.">
        <title>The Global Catalogue of Microorganisms (GCM) 10K type strain sequencing project: providing services to taxonomists for standard genome sequencing and annotation.</title>
        <authorList>
            <consortium name="The Broad Institute Genomics Platform"/>
            <consortium name="The Broad Institute Genome Sequencing Center for Infectious Disease"/>
            <person name="Wu L."/>
            <person name="Ma J."/>
        </authorList>
    </citation>
    <scope>NUCLEOTIDE SEQUENCE [LARGE SCALE GENOMIC DNA]</scope>
    <source>
        <strain evidence="2">CCUG 38813</strain>
    </source>
</reference>